<dbReference type="InterPro" id="IPR009377">
    <property type="entry name" value="EutA"/>
</dbReference>
<dbReference type="EMBL" id="MIJZ01000001">
    <property type="protein sequence ID" value="OEG13880.1"/>
    <property type="molecule type" value="Genomic_DNA"/>
</dbReference>
<evidence type="ECO:0000313" key="2">
    <source>
        <dbReference type="Proteomes" id="UP000094068"/>
    </source>
</evidence>
<evidence type="ECO:0000313" key="1">
    <source>
        <dbReference type="EMBL" id="OEG13880.1"/>
    </source>
</evidence>
<dbReference type="GO" id="GO:0016829">
    <property type="term" value="F:lyase activity"/>
    <property type="evidence" value="ECO:0007669"/>
    <property type="project" value="UniProtKB-KW"/>
</dbReference>
<dbReference type="STRING" id="903984.BCR21_02500"/>
<dbReference type="InterPro" id="IPR050696">
    <property type="entry name" value="FtsA/MreB"/>
</dbReference>
<organism evidence="1 2">
    <name type="scientific">Enterococcus ureasiticus</name>
    <dbReference type="NCBI Taxonomy" id="903984"/>
    <lineage>
        <taxon>Bacteria</taxon>
        <taxon>Bacillati</taxon>
        <taxon>Bacillota</taxon>
        <taxon>Bacilli</taxon>
        <taxon>Lactobacillales</taxon>
        <taxon>Enterococcaceae</taxon>
        <taxon>Enterococcus</taxon>
    </lineage>
</organism>
<dbReference type="Proteomes" id="UP000094068">
    <property type="component" value="Unassembled WGS sequence"/>
</dbReference>
<gene>
    <name evidence="1" type="ORF">BCR21_02500</name>
</gene>
<protein>
    <submittedName>
        <fullName evidence="1">Ethanolamine ammonia-lyase</fullName>
    </submittedName>
</protein>
<dbReference type="OrthoDB" id="1542at2"/>
<keyword evidence="1" id="KW-0456">Lyase</keyword>
<dbReference type="RefSeq" id="WP_069644935.1">
    <property type="nucleotide sequence ID" value="NZ_MIJZ01000001.1"/>
</dbReference>
<keyword evidence="2" id="KW-1185">Reference proteome</keyword>
<dbReference type="NCBIfam" id="NF007992">
    <property type="entry name" value="PRK10719.1-3"/>
    <property type="match status" value="1"/>
</dbReference>
<dbReference type="InterPro" id="IPR043129">
    <property type="entry name" value="ATPase_NBD"/>
</dbReference>
<dbReference type="AlphaFoldDB" id="A0A1E5GNT8"/>
<proteinExistence type="predicted"/>
<dbReference type="Gene3D" id="3.30.420.40">
    <property type="match status" value="1"/>
</dbReference>
<accession>A0A1E5GNT8</accession>
<dbReference type="PIRSF" id="PIRSF012293">
    <property type="entry name" value="EutA"/>
    <property type="match status" value="1"/>
</dbReference>
<dbReference type="Pfam" id="PF06277">
    <property type="entry name" value="EutA"/>
    <property type="match status" value="1"/>
</dbReference>
<sequence>MIESMLSVGIDLGTSTTQMVISKLTMNNMASAFTIPRIEITKKEVIFRSDIIFTPLKEHRIIDVESIKTFLDEQYLKSGIKKEEIQIGAVIITGETARKDNSSSVLQAMSGYAGDFVVATAGPDLESIIAGKGAGAQVYSKEHHTSVVNLDIGGGTTNLVLFKDDDLIDTACFDIGGRLIRLDPQTKKIQYIAPKLKEIIEKETWSIKEGMAASAELVQPIIQTLVSVLENSVGIGDLNPYYERLITNKGLKLDTNIDCLSFSGGVADCIQHKPSDPFQYGDIGVLLGQAILDSRLFQEKKVIVSLETIRATVVGAGSHTTKVSGSTITYDQKSLPIKNVPVLRMSQVDEQSEAKAFVSVIKEKLNWFSVNNEHQAVALGLSGKSSPTFQEIIDTAQSIVSGFEEQIVNKFPLIVILEEDNAKSLGQALFNYLPPNYPFVCIDGIQVENGDYVDVGMPIIEGSVLPVVVKTLVFE</sequence>
<dbReference type="PANTHER" id="PTHR32432:SF13">
    <property type="entry name" value="ETHANOLAMINE AMMONIA-LYASE REACTIVASE EUTA"/>
    <property type="match status" value="1"/>
</dbReference>
<comment type="caution">
    <text evidence="1">The sequence shown here is derived from an EMBL/GenBank/DDBJ whole genome shotgun (WGS) entry which is preliminary data.</text>
</comment>
<dbReference type="PANTHER" id="PTHR32432">
    <property type="entry name" value="CELL DIVISION PROTEIN FTSA-RELATED"/>
    <property type="match status" value="1"/>
</dbReference>
<reference evidence="2" key="1">
    <citation type="submission" date="2016-09" db="EMBL/GenBank/DDBJ databases">
        <authorList>
            <person name="Gulvik C.A."/>
        </authorList>
    </citation>
    <scope>NUCLEOTIDE SEQUENCE [LARGE SCALE GENOMIC DNA]</scope>
    <source>
        <strain evidence="2">DSM 23328</strain>
    </source>
</reference>
<dbReference type="SUPFAM" id="SSF53067">
    <property type="entry name" value="Actin-like ATPase domain"/>
    <property type="match status" value="1"/>
</dbReference>
<name>A0A1E5GNT8_9ENTE</name>